<evidence type="ECO:0000256" key="1">
    <source>
        <dbReference type="SAM" id="MobiDB-lite"/>
    </source>
</evidence>
<dbReference type="PANTHER" id="PTHR48449">
    <property type="entry name" value="DUF1985 DOMAIN-CONTAINING PROTEIN"/>
    <property type="match status" value="1"/>
</dbReference>
<sequence length="276" mass="31352">METLSIVVDLDLFFSYPWGRISYGRLIRGFRGCWVRKFSDAMEKKEKAVPIVVQIWAFEAAPKIGDRFDRRLGERSPRLLDWTSIKQPQQRTYDAFFKNVQAKFYVTSTFSFVPFVIVACGEFLTTMCMLQLHVYATLRPTEAERGQPHITTLMPFHDRPVPALDDLARDSVAPQFHAERLGTHEEGTSENETSDEAHEGSGTSGKEEESGAYDSGEAEGEDSEDHDSGDNNGDRVRRSGQTGTFSTPTYIELLLPCRHHPPLMLDQLQWLDRASR</sequence>
<dbReference type="AlphaFoldDB" id="A0A8S0THW9"/>
<feature type="compositionally biased region" description="Basic and acidic residues" evidence="1">
    <location>
        <begin position="226"/>
        <end position="237"/>
    </location>
</feature>
<feature type="compositionally biased region" description="Acidic residues" evidence="1">
    <location>
        <begin position="216"/>
        <end position="225"/>
    </location>
</feature>
<proteinExistence type="predicted"/>
<evidence type="ECO:0000313" key="3">
    <source>
        <dbReference type="Proteomes" id="UP000594638"/>
    </source>
</evidence>
<organism evidence="2 3">
    <name type="scientific">Olea europaea subsp. europaea</name>
    <dbReference type="NCBI Taxonomy" id="158383"/>
    <lineage>
        <taxon>Eukaryota</taxon>
        <taxon>Viridiplantae</taxon>
        <taxon>Streptophyta</taxon>
        <taxon>Embryophyta</taxon>
        <taxon>Tracheophyta</taxon>
        <taxon>Spermatophyta</taxon>
        <taxon>Magnoliopsida</taxon>
        <taxon>eudicotyledons</taxon>
        <taxon>Gunneridae</taxon>
        <taxon>Pentapetalae</taxon>
        <taxon>asterids</taxon>
        <taxon>lamiids</taxon>
        <taxon>Lamiales</taxon>
        <taxon>Oleaceae</taxon>
        <taxon>Oleeae</taxon>
        <taxon>Olea</taxon>
    </lineage>
</organism>
<dbReference type="EMBL" id="CACTIH010005943">
    <property type="protein sequence ID" value="CAA3003283.1"/>
    <property type="molecule type" value="Genomic_DNA"/>
</dbReference>
<dbReference type="Proteomes" id="UP000594638">
    <property type="component" value="Unassembled WGS sequence"/>
</dbReference>
<accession>A0A8S0THW9</accession>
<dbReference type="OrthoDB" id="1930729at2759"/>
<keyword evidence="3" id="KW-1185">Reference proteome</keyword>
<dbReference type="Gramene" id="OE9A027396T1">
    <property type="protein sequence ID" value="OE9A027396C1"/>
    <property type="gene ID" value="OE9A027396"/>
</dbReference>
<name>A0A8S0THW9_OLEEU</name>
<feature type="region of interest" description="Disordered" evidence="1">
    <location>
        <begin position="180"/>
        <end position="246"/>
    </location>
</feature>
<reference evidence="2 3" key="1">
    <citation type="submission" date="2019-12" db="EMBL/GenBank/DDBJ databases">
        <authorList>
            <person name="Alioto T."/>
            <person name="Alioto T."/>
            <person name="Gomez Garrido J."/>
        </authorList>
    </citation>
    <scope>NUCLEOTIDE SEQUENCE [LARGE SCALE GENOMIC DNA]</scope>
</reference>
<protein>
    <submittedName>
        <fullName evidence="2">Uncharacterized protein</fullName>
    </submittedName>
</protein>
<comment type="caution">
    <text evidence="2">The sequence shown here is derived from an EMBL/GenBank/DDBJ whole genome shotgun (WGS) entry which is preliminary data.</text>
</comment>
<gene>
    <name evidence="2" type="ORF">OLEA9_A027396</name>
</gene>
<feature type="compositionally biased region" description="Basic and acidic residues" evidence="1">
    <location>
        <begin position="195"/>
        <end position="209"/>
    </location>
</feature>
<dbReference type="PANTHER" id="PTHR48449:SF1">
    <property type="entry name" value="DUF1985 DOMAIN-CONTAINING PROTEIN"/>
    <property type="match status" value="1"/>
</dbReference>
<evidence type="ECO:0000313" key="2">
    <source>
        <dbReference type="EMBL" id="CAA3003283.1"/>
    </source>
</evidence>